<proteinExistence type="predicted"/>
<organism evidence="2 3">
    <name type="scientific">Mangrovivirga cuniculi</name>
    <dbReference type="NCBI Taxonomy" id="2715131"/>
    <lineage>
        <taxon>Bacteria</taxon>
        <taxon>Pseudomonadati</taxon>
        <taxon>Bacteroidota</taxon>
        <taxon>Cytophagia</taxon>
        <taxon>Cytophagales</taxon>
        <taxon>Mangrovivirgaceae</taxon>
        <taxon>Mangrovivirga</taxon>
    </lineage>
</organism>
<reference evidence="2 3" key="1">
    <citation type="submission" date="2018-04" db="EMBL/GenBank/DDBJ databases">
        <title>Complete genome uncultured novel isolate.</title>
        <authorList>
            <person name="Merlino G."/>
        </authorList>
    </citation>
    <scope>NUCLEOTIDE SEQUENCE [LARGE SCALE GENOMIC DNA]</scope>
    <source>
        <strain evidence="3">R1DC9</strain>
    </source>
</reference>
<name>A0A4D7JBK8_9BACT</name>
<keyword evidence="3" id="KW-1185">Reference proteome</keyword>
<keyword evidence="1" id="KW-0472">Membrane</keyword>
<dbReference type="Proteomes" id="UP000298616">
    <property type="component" value="Chromosome"/>
</dbReference>
<evidence type="ECO:0000313" key="3">
    <source>
        <dbReference type="Proteomes" id="UP000298616"/>
    </source>
</evidence>
<gene>
    <name evidence="2" type="ORF">DCC35_02850</name>
</gene>
<feature type="transmembrane region" description="Helical" evidence="1">
    <location>
        <begin position="228"/>
        <end position="247"/>
    </location>
</feature>
<dbReference type="EMBL" id="CP028923">
    <property type="protein sequence ID" value="QCK13769.1"/>
    <property type="molecule type" value="Genomic_DNA"/>
</dbReference>
<evidence type="ECO:0000256" key="1">
    <source>
        <dbReference type="SAM" id="Phobius"/>
    </source>
</evidence>
<dbReference type="AlphaFoldDB" id="A0A4D7JBK8"/>
<dbReference type="RefSeq" id="WP_137089364.1">
    <property type="nucleotide sequence ID" value="NZ_CP028923.1"/>
</dbReference>
<sequence>MLKFSDKLLVTLLVESGERLNPYHYLFEYDKESLSLEKEITNVDSIAFKLRFGLIPRIYFIVSGSIIEKNVKQTASNQPIDQLFPYLSEDQFFNYKTEAQNDIIYSFIRKEEFQKAISVIGESEWLADKILFNYSVITNHPEFPVVGEGEETQFSGFVVSRSVEGELKVTPKTDELNESDACRKGLAYSAAINYITGDTEERAWKEYETNEVLVKSEHRTKVLKAVRFYLLPAVALYVIISLVGLYFQSQNNGLKARSTILNSKLTANQDSIKTLDNLSNEVLNFTEQSLSQAVVIDRIMAAKPDGLKVTLAEVYYTDGYKKDEFNFNDDQLSEDFVLIKGQTNTPELNAIWFNNIQKLNWVDKIDDYHLEFNSRKGYNIFSFKVKVN</sequence>
<accession>A0A4D7JBK8</accession>
<keyword evidence="1" id="KW-0812">Transmembrane</keyword>
<evidence type="ECO:0000313" key="2">
    <source>
        <dbReference type="EMBL" id="QCK13769.1"/>
    </source>
</evidence>
<protein>
    <submittedName>
        <fullName evidence="2">Uncharacterized protein</fullName>
    </submittedName>
</protein>
<dbReference type="KEGG" id="fpf:DCC35_02850"/>
<keyword evidence="1" id="KW-1133">Transmembrane helix</keyword>